<protein>
    <submittedName>
        <fullName evidence="5">2'-5' RNA ligase family protein</fullName>
    </submittedName>
</protein>
<keyword evidence="3" id="KW-0378">Hydrolase</keyword>
<dbReference type="InterPro" id="IPR015797">
    <property type="entry name" value="NUDIX_hydrolase-like_dom_sf"/>
</dbReference>
<name>A0ABW4SZ88_9ACTN</name>
<evidence type="ECO:0000313" key="6">
    <source>
        <dbReference type="Proteomes" id="UP001597368"/>
    </source>
</evidence>
<dbReference type="InterPro" id="IPR009097">
    <property type="entry name" value="Cyclic_Pdiesterase"/>
</dbReference>
<dbReference type="Gene3D" id="3.90.79.10">
    <property type="entry name" value="Nucleoside Triphosphate Pyrophosphohydrolase"/>
    <property type="match status" value="1"/>
</dbReference>
<dbReference type="InterPro" id="IPR020476">
    <property type="entry name" value="Nudix_hydrolase"/>
</dbReference>
<organism evidence="5 6">
    <name type="scientific">Nonomuraea mangrovi</name>
    <dbReference type="NCBI Taxonomy" id="2316207"/>
    <lineage>
        <taxon>Bacteria</taxon>
        <taxon>Bacillati</taxon>
        <taxon>Actinomycetota</taxon>
        <taxon>Actinomycetes</taxon>
        <taxon>Streptosporangiales</taxon>
        <taxon>Streptosporangiaceae</taxon>
        <taxon>Nonomuraea</taxon>
    </lineage>
</organism>
<evidence type="ECO:0000256" key="3">
    <source>
        <dbReference type="ARBA" id="ARBA00022801"/>
    </source>
</evidence>
<dbReference type="PROSITE" id="PS51462">
    <property type="entry name" value="NUDIX"/>
    <property type="match status" value="1"/>
</dbReference>
<dbReference type="Gene3D" id="3.90.1140.10">
    <property type="entry name" value="Cyclic phosphodiesterase"/>
    <property type="match status" value="1"/>
</dbReference>
<comment type="similarity">
    <text evidence="2">Belongs to the Nudix hydrolase family.</text>
</comment>
<comment type="cofactor">
    <cofactor evidence="1">
        <name>Mg(2+)</name>
        <dbReference type="ChEBI" id="CHEBI:18420"/>
    </cofactor>
</comment>
<dbReference type="Pfam" id="PF00293">
    <property type="entry name" value="NUDIX"/>
    <property type="match status" value="1"/>
</dbReference>
<dbReference type="PRINTS" id="PR00502">
    <property type="entry name" value="NUDIXFAMILY"/>
</dbReference>
<dbReference type="CDD" id="cd04683">
    <property type="entry name" value="NUDIX_Hydrolase"/>
    <property type="match status" value="1"/>
</dbReference>
<dbReference type="SUPFAM" id="SSF55811">
    <property type="entry name" value="Nudix"/>
    <property type="match status" value="1"/>
</dbReference>
<proteinExistence type="inferred from homology"/>
<feature type="domain" description="Nudix hydrolase" evidence="4">
    <location>
        <begin position="296"/>
        <end position="422"/>
    </location>
</feature>
<comment type="caution">
    <text evidence="5">The sequence shown here is derived from an EMBL/GenBank/DDBJ whole genome shotgun (WGS) entry which is preliminary data.</text>
</comment>
<evidence type="ECO:0000259" key="4">
    <source>
        <dbReference type="PROSITE" id="PS51462"/>
    </source>
</evidence>
<dbReference type="SUPFAM" id="SSF55144">
    <property type="entry name" value="LigT-like"/>
    <property type="match status" value="1"/>
</dbReference>
<dbReference type="InterPro" id="IPR000086">
    <property type="entry name" value="NUDIX_hydrolase_dom"/>
</dbReference>
<dbReference type="PANTHER" id="PTHR43046:SF16">
    <property type="entry name" value="ADP-RIBOSE PYROPHOSPHATASE YJHB-RELATED"/>
    <property type="match status" value="1"/>
</dbReference>
<dbReference type="RefSeq" id="WP_379575065.1">
    <property type="nucleotide sequence ID" value="NZ_JBHUFV010000038.1"/>
</dbReference>
<dbReference type="InterPro" id="IPR020084">
    <property type="entry name" value="NUDIX_hydrolase_CS"/>
</dbReference>
<dbReference type="GO" id="GO:0016874">
    <property type="term" value="F:ligase activity"/>
    <property type="evidence" value="ECO:0007669"/>
    <property type="project" value="UniProtKB-KW"/>
</dbReference>
<evidence type="ECO:0000256" key="1">
    <source>
        <dbReference type="ARBA" id="ARBA00001946"/>
    </source>
</evidence>
<gene>
    <name evidence="5" type="ORF">ACFSKW_26115</name>
</gene>
<evidence type="ECO:0000256" key="2">
    <source>
        <dbReference type="ARBA" id="ARBA00005582"/>
    </source>
</evidence>
<sequence>MDRYEAGLTALVVEVPAAEPVVGRWRERHDSSAAYGVPAHVTVLYPFLRRDRVDAAVVAELSRLFAAVEPFEVTFRASGRFPGVLYLAPEPSGPLRELTEAVWRRWPEAPPYGGRYPDAVPHLTVADGAPADAYPLIEADLAAGLPFAARVSEVALVVYDGTAWRPDLSFPLGGAGQADGDYGRPGSLAEVLADVTAERVAQDVLFGIQDPADGTGPERTAAADRAKAELESARRAGGVTWRHILHEEVLEAFAESDPDRLRAELIQVAAVAVKWAQALGGRGATAPHQVRKPRFKAIVDVHVLFVRDGRVLLGRRANTGYADGLWHLPSGHLEAGESAVEGAVREAREEVGVTIDPADLTFVHAMHRAPDRVGLFFRAERWDGEPYNAEPGKCDALAWHPLDRLPAGTVDYPEAAIRAIGEGRPFGQLGF</sequence>
<dbReference type="PANTHER" id="PTHR43046">
    <property type="entry name" value="GDP-MANNOSE MANNOSYL HYDROLASE"/>
    <property type="match status" value="1"/>
</dbReference>
<accession>A0ABW4SZ88</accession>
<dbReference type="PROSITE" id="PS00893">
    <property type="entry name" value="NUDIX_BOX"/>
    <property type="match status" value="1"/>
</dbReference>
<dbReference type="Proteomes" id="UP001597368">
    <property type="component" value="Unassembled WGS sequence"/>
</dbReference>
<dbReference type="Pfam" id="PF13563">
    <property type="entry name" value="2_5_RNA_ligase2"/>
    <property type="match status" value="1"/>
</dbReference>
<dbReference type="EMBL" id="JBHUFV010000038">
    <property type="protein sequence ID" value="MFD1934953.1"/>
    <property type="molecule type" value="Genomic_DNA"/>
</dbReference>
<keyword evidence="5" id="KW-0436">Ligase</keyword>
<reference evidence="6" key="1">
    <citation type="journal article" date="2019" name="Int. J. Syst. Evol. Microbiol.">
        <title>The Global Catalogue of Microorganisms (GCM) 10K type strain sequencing project: providing services to taxonomists for standard genome sequencing and annotation.</title>
        <authorList>
            <consortium name="The Broad Institute Genomics Platform"/>
            <consortium name="The Broad Institute Genome Sequencing Center for Infectious Disease"/>
            <person name="Wu L."/>
            <person name="Ma J."/>
        </authorList>
    </citation>
    <scope>NUCLEOTIDE SEQUENCE [LARGE SCALE GENOMIC DNA]</scope>
    <source>
        <strain evidence="6">ICMP 6774ER</strain>
    </source>
</reference>
<evidence type="ECO:0000313" key="5">
    <source>
        <dbReference type="EMBL" id="MFD1934953.1"/>
    </source>
</evidence>
<keyword evidence="6" id="KW-1185">Reference proteome</keyword>